<proteinExistence type="predicted"/>
<accession>A0A090N8S5</accession>
<dbReference type="EMBL" id="CCAZ020000003">
    <property type="protein sequence ID" value="CEG10438.1"/>
    <property type="molecule type" value="Genomic_DNA"/>
</dbReference>
<evidence type="ECO:0000313" key="1">
    <source>
        <dbReference type="EMBL" id="CEG10438.1"/>
    </source>
</evidence>
<keyword evidence="2" id="KW-1185">Reference proteome</keyword>
<dbReference type="STRING" id="1035.BN961_03878"/>
<dbReference type="Proteomes" id="UP000035762">
    <property type="component" value="Unassembled WGS sequence"/>
</dbReference>
<gene>
    <name evidence="1" type="ORF">BN961_03878</name>
</gene>
<organism evidence="1 2">
    <name type="scientific">Afipia felis</name>
    <name type="common">Cat scratch disease bacillus</name>
    <dbReference type="NCBI Taxonomy" id="1035"/>
    <lineage>
        <taxon>Bacteria</taxon>
        <taxon>Pseudomonadati</taxon>
        <taxon>Pseudomonadota</taxon>
        <taxon>Alphaproteobacteria</taxon>
        <taxon>Hyphomicrobiales</taxon>
        <taxon>Nitrobacteraceae</taxon>
        <taxon>Afipia</taxon>
    </lineage>
</organism>
<dbReference type="AlphaFoldDB" id="A0A090N8S5"/>
<dbReference type="InterPro" id="IPR036390">
    <property type="entry name" value="WH_DNA-bd_sf"/>
</dbReference>
<name>A0A090N8S5_AFIFE</name>
<reference evidence="1 2" key="1">
    <citation type="journal article" date="2014" name="Genome Announc.">
        <title>Genome Sequence of Afipia felis Strain 76713, Isolated in Hospital Water Using an Amoeba Co-Culture Procedure.</title>
        <authorList>
            <person name="Benamar S."/>
            <person name="La Scola B."/>
            <person name="Croce O."/>
        </authorList>
    </citation>
    <scope>NUCLEOTIDE SEQUENCE [LARGE SCALE GENOMIC DNA]</scope>
    <source>
        <strain evidence="1 2">76713</strain>
    </source>
</reference>
<dbReference type="SUPFAM" id="SSF46785">
    <property type="entry name" value="Winged helix' DNA-binding domain"/>
    <property type="match status" value="1"/>
</dbReference>
<evidence type="ECO:0000313" key="2">
    <source>
        <dbReference type="Proteomes" id="UP000035762"/>
    </source>
</evidence>
<protein>
    <submittedName>
        <fullName evidence="1">Uncharacterized protein</fullName>
    </submittedName>
</protein>
<comment type="caution">
    <text evidence="1">The sequence shown here is derived from an EMBL/GenBank/DDBJ whole genome shotgun (WGS) entry which is preliminary data.</text>
</comment>
<sequence>MSMEHRTTEALVEEFATAVAEITGAPPHVAHEPGLGQSGYRPDAFVDLKYEGTAYRLVIEAKRSLFPRDAREAIWKLRNYLAHVDIGGEQAVPVLMAESISPGARQFLRDERVGYFDAGGSLFIPARGLYVRIDRPASRKQARYLNNLFTGRRAQALHAVWILGRDWFGVHQIAERAGVSPATASETLIGIERREWVEVRGGGPSKERRLINPRALLDAWASYKTSAKPKSVRHFYVRATTPPDLQQRIDRWCDAHGVPYELSGISAGQIHAPYLSSVSQVFCRMPSNGGMHAMLDSLDARPVRDGWNFGVHEVASDDELRFRERIDGLWVADPLQAYLDLLQAGGRAKELAQHLRAEKLDS</sequence>